<feature type="domain" description="Quinate/shikimate 5-dehydrogenase/glutamyl-tRNA reductase" evidence="3">
    <location>
        <begin position="600"/>
        <end position="649"/>
    </location>
</feature>
<reference evidence="5 6" key="1">
    <citation type="submission" date="2015-01" db="EMBL/GenBank/DDBJ databases">
        <title>The Genome Sequence of Fonsecaea multimorphosa CBS 102226.</title>
        <authorList>
            <consortium name="The Broad Institute Genomics Platform"/>
            <person name="Cuomo C."/>
            <person name="de Hoog S."/>
            <person name="Gorbushina A."/>
            <person name="Stielow B."/>
            <person name="Teixiera M."/>
            <person name="Abouelleil A."/>
            <person name="Chapman S.B."/>
            <person name="Priest M."/>
            <person name="Young S.K."/>
            <person name="Wortman J."/>
            <person name="Nusbaum C."/>
            <person name="Birren B."/>
        </authorList>
    </citation>
    <scope>NUCLEOTIDE SEQUENCE [LARGE SCALE GENOMIC DNA]</scope>
    <source>
        <strain evidence="5 6">CBS 102226</strain>
    </source>
</reference>
<dbReference type="GO" id="GO:0009423">
    <property type="term" value="P:chorismate biosynthetic process"/>
    <property type="evidence" value="ECO:0007669"/>
    <property type="project" value="TreeGrafter"/>
</dbReference>
<dbReference type="EMBL" id="KN848086">
    <property type="protein sequence ID" value="KIX94636.1"/>
    <property type="molecule type" value="Genomic_DNA"/>
</dbReference>
<dbReference type="OrthoDB" id="4415835at2759"/>
<dbReference type="Gene3D" id="3.20.20.70">
    <property type="entry name" value="Aldolase class I"/>
    <property type="match status" value="1"/>
</dbReference>
<feature type="domain" description="Shikimate dehydrogenase substrate binding N-terminal" evidence="4">
    <location>
        <begin position="463"/>
        <end position="543"/>
    </location>
</feature>
<dbReference type="GO" id="GO:0003866">
    <property type="term" value="F:3-phosphoshikimate 1-carboxyvinyltransferase activity"/>
    <property type="evidence" value="ECO:0007669"/>
    <property type="project" value="TreeGrafter"/>
</dbReference>
<dbReference type="GeneID" id="27715428"/>
<accession>A0A0D2IBW0</accession>
<dbReference type="VEuPathDB" id="FungiDB:Z520_09682"/>
<dbReference type="Pfam" id="PF01488">
    <property type="entry name" value="Shikimate_DH"/>
    <property type="match status" value="1"/>
</dbReference>
<dbReference type="InterPro" id="IPR046346">
    <property type="entry name" value="Aminoacid_DH-like_N_sf"/>
</dbReference>
<dbReference type="RefSeq" id="XP_016628759.1">
    <property type="nucleotide sequence ID" value="XM_016780176.1"/>
</dbReference>
<dbReference type="STRING" id="1442371.A0A0D2IBW0"/>
<protein>
    <submittedName>
        <fullName evidence="5">Uncharacterized protein</fullName>
    </submittedName>
</protein>
<dbReference type="Pfam" id="PF08501">
    <property type="entry name" value="Shikimate_dh_N"/>
    <property type="match status" value="1"/>
</dbReference>
<evidence type="ECO:0000313" key="5">
    <source>
        <dbReference type="EMBL" id="KIX94636.1"/>
    </source>
</evidence>
<name>A0A0D2IBW0_9EURO</name>
<dbReference type="InterPro" id="IPR036291">
    <property type="entry name" value="NAD(P)-bd_dom_sf"/>
</dbReference>
<dbReference type="InterPro" id="IPR006151">
    <property type="entry name" value="Shikm_DH/Glu-tRNA_Rdtase"/>
</dbReference>
<dbReference type="GO" id="GO:0003855">
    <property type="term" value="F:3-dehydroquinate dehydratase activity"/>
    <property type="evidence" value="ECO:0007669"/>
    <property type="project" value="InterPro"/>
</dbReference>
<dbReference type="GO" id="GO:0004764">
    <property type="term" value="F:shikimate 3-dehydrogenase (NADP+) activity"/>
    <property type="evidence" value="ECO:0007669"/>
    <property type="project" value="InterPro"/>
</dbReference>
<dbReference type="AlphaFoldDB" id="A0A0D2IBW0"/>
<dbReference type="Gene3D" id="3.40.50.300">
    <property type="entry name" value="P-loop containing nucleotide triphosphate hydrolases"/>
    <property type="match status" value="1"/>
</dbReference>
<dbReference type="InterPro" id="IPR013785">
    <property type="entry name" value="Aldolase_TIM"/>
</dbReference>
<keyword evidence="6" id="KW-1185">Reference proteome</keyword>
<evidence type="ECO:0000259" key="3">
    <source>
        <dbReference type="Pfam" id="PF01488"/>
    </source>
</evidence>
<dbReference type="SUPFAM" id="SSF51569">
    <property type="entry name" value="Aldolase"/>
    <property type="match status" value="1"/>
</dbReference>
<dbReference type="SUPFAM" id="SSF51735">
    <property type="entry name" value="NAD(P)-binding Rossmann-fold domains"/>
    <property type="match status" value="1"/>
</dbReference>
<dbReference type="InterPro" id="IPR001381">
    <property type="entry name" value="DHquinase_I"/>
</dbReference>
<dbReference type="CDD" id="cd00502">
    <property type="entry name" value="DHQase_I"/>
    <property type="match status" value="1"/>
</dbReference>
<dbReference type="CDD" id="cd01065">
    <property type="entry name" value="NAD_bind_Shikimate_DH"/>
    <property type="match status" value="1"/>
</dbReference>
<comment type="similarity">
    <text evidence="2">In the N-terminal section; belongs to the shikimate kinase family.</text>
</comment>
<comment type="similarity">
    <text evidence="1">In the 2nd section; belongs to the type-I 3-dehydroquinase family.</text>
</comment>
<dbReference type="Pfam" id="PF01202">
    <property type="entry name" value="SKI"/>
    <property type="match status" value="1"/>
</dbReference>
<organism evidence="5 6">
    <name type="scientific">Fonsecaea multimorphosa CBS 102226</name>
    <dbReference type="NCBI Taxonomy" id="1442371"/>
    <lineage>
        <taxon>Eukaryota</taxon>
        <taxon>Fungi</taxon>
        <taxon>Dikarya</taxon>
        <taxon>Ascomycota</taxon>
        <taxon>Pezizomycotina</taxon>
        <taxon>Eurotiomycetes</taxon>
        <taxon>Chaetothyriomycetidae</taxon>
        <taxon>Chaetothyriales</taxon>
        <taxon>Herpotrichiellaceae</taxon>
        <taxon>Fonsecaea</taxon>
    </lineage>
</organism>
<dbReference type="PANTHER" id="PTHR21090">
    <property type="entry name" value="AROM/DEHYDROQUINATE SYNTHASE"/>
    <property type="match status" value="1"/>
</dbReference>
<dbReference type="InterPro" id="IPR031322">
    <property type="entry name" value="Shikimate/glucono_kinase"/>
</dbReference>
<dbReference type="SUPFAM" id="SSF53223">
    <property type="entry name" value="Aminoacid dehydrogenase-like, N-terminal domain"/>
    <property type="match status" value="1"/>
</dbReference>
<evidence type="ECO:0000259" key="4">
    <source>
        <dbReference type="Pfam" id="PF08501"/>
    </source>
</evidence>
<dbReference type="PANTHER" id="PTHR21090:SF27">
    <property type="entry name" value="QUINATE REPRESSOR PROTEIN"/>
    <property type="match status" value="1"/>
</dbReference>
<evidence type="ECO:0000313" key="6">
    <source>
        <dbReference type="Proteomes" id="UP000053411"/>
    </source>
</evidence>
<sequence>MFERDASIVLLGPRGSGKTTLAIIVQAALGLQHIDSDDVFQKETGFSALQFRKQFGSQQYRRHCLSFLEKLLRSYSKNCVIVWPRDLVEEAAFAFLKQYCTQHPVILVQRDSAAIESYLQLSPPSKIERILEILIPRYRACSSYEYFNLEETMFLGQATMPENDLPHATPRILKPLLLKRVEKSFLRFLAHVMLPSSLHPEPSGQLLLPQSRAKYTYLLTLPVAQINSADFDMRWLNCGADAVQLEIDLDPLAGRPASLSKEMISKAYAAVTRTFDGPVVYHLKAASHLRDSRYLDLLDHGFRLAAELVTIHLDYTDEELRRMMELRRSSRLIGDYHDSSPSENGWMSQARLDPLSRARNLGFDAVRLTQPALCASDNRDALGFLSSHRGQIAGLSVIAYNTGHLGRTSRCYNEILTPVTTEDLQNHLLRLAMGRSLQSEITIQQSQGSLYASFIYDPMKYYIIGLDVSYSVSPVVHNAAHQFFGMPHRLHIRSMSTLDGLSQITNDENFGGLTVAQGFKETLLTHLSAASMHAKAIGAINTLLPIRAAFDYTQPPPRSFWTNRNRIGPVLAFYGDNLDWVGMKRCLEQNLSPANVITPQSTALVVGAGGMARAAIYALLNLGVQHIVLYNRTCAHARTLAEYFSTVELDTSTSRPQYNGRMASPSRRDIRVLESRDAPWFDDLAPPTAVLSCIPVPKPWELSQDQFILPVQWMKSPTGGVVIDMNYQTLLTPLLRQVLSQSDRGWIAVDGLENLVEQASAQFEIFTCRKVPKFLMHIVALQHYLSRSKEDTELCQYLETRLRQLQSTS</sequence>
<dbReference type="Proteomes" id="UP000053411">
    <property type="component" value="Unassembled WGS sequence"/>
</dbReference>
<evidence type="ECO:0000256" key="2">
    <source>
        <dbReference type="ARBA" id="ARBA00009349"/>
    </source>
</evidence>
<evidence type="ECO:0000256" key="1">
    <source>
        <dbReference type="ARBA" id="ARBA00006477"/>
    </source>
</evidence>
<dbReference type="Gene3D" id="3.40.50.10860">
    <property type="entry name" value="Leucine Dehydrogenase, chain A, domain 1"/>
    <property type="match status" value="1"/>
</dbReference>
<dbReference type="Gene3D" id="3.40.50.720">
    <property type="entry name" value="NAD(P)-binding Rossmann-like Domain"/>
    <property type="match status" value="1"/>
</dbReference>
<dbReference type="Pfam" id="PF01487">
    <property type="entry name" value="DHquinase_I"/>
    <property type="match status" value="1"/>
</dbReference>
<dbReference type="SUPFAM" id="SSF52540">
    <property type="entry name" value="P-loop containing nucleoside triphosphate hydrolases"/>
    <property type="match status" value="1"/>
</dbReference>
<gene>
    <name evidence="5" type="ORF">Z520_09682</name>
</gene>
<proteinExistence type="inferred from homology"/>
<dbReference type="InterPro" id="IPR013708">
    <property type="entry name" value="Shikimate_DH-bd_N"/>
</dbReference>
<dbReference type="InterPro" id="IPR027417">
    <property type="entry name" value="P-loop_NTPase"/>
</dbReference>